<gene>
    <name evidence="5" type="primary">SKI3</name>
    <name evidence="5" type="ORF">SEPCBS119000_001959</name>
</gene>
<evidence type="ECO:0000313" key="5">
    <source>
        <dbReference type="EMBL" id="CAK7266308.1"/>
    </source>
</evidence>
<dbReference type="InterPro" id="IPR011990">
    <property type="entry name" value="TPR-like_helical_dom_sf"/>
</dbReference>
<feature type="repeat" description="TPR" evidence="3">
    <location>
        <begin position="770"/>
        <end position="803"/>
    </location>
</feature>
<feature type="compositionally biased region" description="Basic and acidic residues" evidence="4">
    <location>
        <begin position="335"/>
        <end position="348"/>
    </location>
</feature>
<feature type="compositionally biased region" description="Acidic residues" evidence="4">
    <location>
        <begin position="353"/>
        <end position="363"/>
    </location>
</feature>
<organism evidence="5 6">
    <name type="scientific">Sporothrix epigloea</name>
    <dbReference type="NCBI Taxonomy" id="1892477"/>
    <lineage>
        <taxon>Eukaryota</taxon>
        <taxon>Fungi</taxon>
        <taxon>Dikarya</taxon>
        <taxon>Ascomycota</taxon>
        <taxon>Pezizomycotina</taxon>
        <taxon>Sordariomycetes</taxon>
        <taxon>Sordariomycetidae</taxon>
        <taxon>Ophiostomatales</taxon>
        <taxon>Ophiostomataceae</taxon>
        <taxon>Sporothrix</taxon>
    </lineage>
</organism>
<dbReference type="Pfam" id="PF13432">
    <property type="entry name" value="TPR_16"/>
    <property type="match status" value="1"/>
</dbReference>
<feature type="compositionally biased region" description="Basic and acidic residues" evidence="4">
    <location>
        <begin position="364"/>
        <end position="375"/>
    </location>
</feature>
<dbReference type="Proteomes" id="UP001642502">
    <property type="component" value="Unassembled WGS sequence"/>
</dbReference>
<dbReference type="Pfam" id="PF14559">
    <property type="entry name" value="TPR_19"/>
    <property type="match status" value="1"/>
</dbReference>
<feature type="region of interest" description="Disordered" evidence="4">
    <location>
        <begin position="327"/>
        <end position="385"/>
    </location>
</feature>
<feature type="repeat" description="TPR" evidence="3">
    <location>
        <begin position="47"/>
        <end position="80"/>
    </location>
</feature>
<evidence type="ECO:0000313" key="6">
    <source>
        <dbReference type="Proteomes" id="UP001642502"/>
    </source>
</evidence>
<evidence type="ECO:0000256" key="3">
    <source>
        <dbReference type="PROSITE-ProRule" id="PRU00339"/>
    </source>
</evidence>
<dbReference type="EMBL" id="CAWUON010000017">
    <property type="protein sequence ID" value="CAK7266308.1"/>
    <property type="molecule type" value="Genomic_DNA"/>
</dbReference>
<evidence type="ECO:0000256" key="1">
    <source>
        <dbReference type="ARBA" id="ARBA00022737"/>
    </source>
</evidence>
<dbReference type="InterPro" id="IPR040962">
    <property type="entry name" value="TPR_22"/>
</dbReference>
<dbReference type="PANTHER" id="PTHR15704:SF7">
    <property type="entry name" value="SUPERKILLER COMPLEX PROTEIN 3"/>
    <property type="match status" value="1"/>
</dbReference>
<sequence>MAGPSKSGVASGTKAQLKAIGEALKQQNFDEAIQKARDVLETDPKSHQALIFSGFALDKLNRLDEAIPVYEEATRLKPGDAQAWQGLIQVYEKQGAASLSKYREAALQLALIFRDAQDLFKCQGVVDKFTGFARSKGDSQQIVEALGIILPDSPIYPTLVGRVPGPAATYETIAKLVEKDEQRRINTLIGERRTRLGARLVDVTIEVKSEVFAASPLVHIYSELISWTRDDDLRHEYEEKLLAYRVERLSVFSDQQKEDERHEVIKCAKGMVIIKQPFQLAWDIALDWEDYAQIREWDAAFLWEYRALFPESGMGKVLSAFMTSDLSPFPGPPEDQIKQTEEKKDKNGVDGAEVSEPEDEEEQEKPQETQGEERQRQRRRRKFVPLPTSDEERYAMLLDGVRESKALLAYRMLSTWYEDAEEYTKNVDLSRKALKLLAERKTSTGAAFTNTEDALNSSLGTSLIHHQSPHNHPEAKKLFENVLGHNKNAVIALTGMGLILEEEMDYDAAVHFLERAFEQNNHDLRVRSEAAWVHTLKGDYVHAQAELEACIPLLVQQVQSKVVRISQPAQKLLALTQYRLGVCLWNMDTSRAARKDRTRAYQLFLSALKNDLNLASAYTSLGVFYADYGKDRKRAFKCFMKAIELSDGELEAGRRLVQIFADKRDWESIELVAQRVIDSGLATPPWGSKKAAHSWPFAALGTSQLHRKEYNKAMMSFRMATRLSQDDYHSFVALAETYLRARMHYSAVRAVDQARRIEDQRGPEEGYERWYTDYLLGNIYRGVGEHDKAIALYESILVARPHEEGVLIALMHTMAESAESCIKTGLFGEAVSMAIETLTFADRISVETAEKTFGFWTAVASACSVFLTVQGKAASFPTATVASLVMLGASADSEHEAYKYLQETDCVGTAVILAYETFSDSERMGVDLTRCLHATILAYKRALHTTPVNDQHMRAVAHYNLGWAEYRAHTCLPEELRGSLNGYLRSAIRCFKRAIEFEGGNRKFWNALGVATSAVHPPVAQHAFLRSLFLGRGRASVWANLGTLALLHDDAELANQAFAEGQSADPDYGPSWLGQGFVALQFGEAAEARSLFLHAMDLSDASSLAAREQYAIALFDYLVDDDRLDSEATTTTAPVTTDLARPLIGLEQVRRLQPQRLSYAHLFALYRERIFDKTNTATILEEICSILEADFEVTESVESLKRVAVAKADLARTYVAMGRYDAAIECGEMALDLVDDSDGSSVEGELPAAARKKVRLSANLALGLARFFKGDFDGAVDNFEAIFAESGGAEEQRNPDVVCLFAQVLWATGREDARQRAQDELFAVIEAHPDHIQAVLLLGVIALLKGDAESAEAVVAELTELEAGRVSSHSSKPVTAGDQAHIGQVLYALANPERADDKDSRRAAQSQAQREVMLHPHLPHGWSNLAEDAADTEAEEEGDDDGGDFASDMALRLTLNQLPPRGTLGPEDLAAACVGTRRPADAQVAIFAAPWLSNGWQALADAIVQV</sequence>
<name>A0ABP0DF51_9PEZI</name>
<evidence type="ECO:0000256" key="4">
    <source>
        <dbReference type="SAM" id="MobiDB-lite"/>
    </source>
</evidence>
<dbReference type="Pfam" id="PF18833">
    <property type="entry name" value="TPR_22"/>
    <property type="match status" value="1"/>
</dbReference>
<keyword evidence="1" id="KW-0677">Repeat</keyword>
<dbReference type="Pfam" id="PF13176">
    <property type="entry name" value="TPR_7"/>
    <property type="match status" value="1"/>
</dbReference>
<dbReference type="PROSITE" id="PS50005">
    <property type="entry name" value="TPR"/>
    <property type="match status" value="2"/>
</dbReference>
<dbReference type="InterPro" id="IPR019734">
    <property type="entry name" value="TPR_rpt"/>
</dbReference>
<accession>A0ABP0DF51</accession>
<comment type="caution">
    <text evidence="5">The sequence shown here is derived from an EMBL/GenBank/DDBJ whole genome shotgun (WGS) entry which is preliminary data.</text>
</comment>
<reference evidence="5 6" key="1">
    <citation type="submission" date="2024-01" db="EMBL/GenBank/DDBJ databases">
        <authorList>
            <person name="Allen C."/>
            <person name="Tagirdzhanova G."/>
        </authorList>
    </citation>
    <scope>NUCLEOTIDE SEQUENCE [LARGE SCALE GENOMIC DNA]</scope>
    <source>
        <strain evidence="5 6">CBS 119000</strain>
    </source>
</reference>
<dbReference type="PANTHER" id="PTHR15704">
    <property type="entry name" value="SUPERKILLER 3 PROTEIN-RELATED"/>
    <property type="match status" value="1"/>
</dbReference>
<dbReference type="InterPro" id="IPR039226">
    <property type="entry name" value="Ski3/TTC37"/>
</dbReference>
<keyword evidence="2 3" id="KW-0802">TPR repeat</keyword>
<protein>
    <submittedName>
        <fullName evidence="5">Superkiller protein 3</fullName>
    </submittedName>
</protein>
<evidence type="ECO:0000256" key="2">
    <source>
        <dbReference type="ARBA" id="ARBA00022803"/>
    </source>
</evidence>
<proteinExistence type="predicted"/>
<dbReference type="SUPFAM" id="SSF48452">
    <property type="entry name" value="TPR-like"/>
    <property type="match status" value="4"/>
</dbReference>
<dbReference type="Gene3D" id="1.25.40.10">
    <property type="entry name" value="Tetratricopeptide repeat domain"/>
    <property type="match status" value="6"/>
</dbReference>
<dbReference type="SMART" id="SM00028">
    <property type="entry name" value="TPR"/>
    <property type="match status" value="10"/>
</dbReference>
<keyword evidence="6" id="KW-1185">Reference proteome</keyword>